<dbReference type="GO" id="GO:0005886">
    <property type="term" value="C:plasma membrane"/>
    <property type="evidence" value="ECO:0007669"/>
    <property type="project" value="UniProtKB-SubCell"/>
</dbReference>
<dbReference type="GO" id="GO:0008137">
    <property type="term" value="F:NADH dehydrogenase (ubiquinone) activity"/>
    <property type="evidence" value="ECO:0007669"/>
    <property type="project" value="InterPro"/>
</dbReference>
<feature type="domain" description="NADH:quinone oxidoreductase/Mrp antiporter transmembrane" evidence="9">
    <location>
        <begin position="116"/>
        <end position="413"/>
    </location>
</feature>
<evidence type="ECO:0000256" key="8">
    <source>
        <dbReference type="SAM" id="Phobius"/>
    </source>
</evidence>
<comment type="subcellular location">
    <subcellularLocation>
        <location evidence="1">Cell membrane</location>
        <topology evidence="1">Multi-pass membrane protein</topology>
    </subcellularLocation>
    <subcellularLocation>
        <location evidence="7">Membrane</location>
        <topology evidence="7">Multi-pass membrane protein</topology>
    </subcellularLocation>
</comment>
<dbReference type="InterPro" id="IPR052175">
    <property type="entry name" value="ComplexI-like_HydComp"/>
</dbReference>
<feature type="transmembrane region" description="Helical" evidence="8">
    <location>
        <begin position="269"/>
        <end position="290"/>
    </location>
</feature>
<evidence type="ECO:0000256" key="2">
    <source>
        <dbReference type="ARBA" id="ARBA00022475"/>
    </source>
</evidence>
<feature type="transmembrane region" description="Helical" evidence="8">
    <location>
        <begin position="297"/>
        <end position="322"/>
    </location>
</feature>
<organism evidence="10 11">
    <name type="scientific">Mesotoga infera</name>
    <dbReference type="NCBI Taxonomy" id="1236046"/>
    <lineage>
        <taxon>Bacteria</taxon>
        <taxon>Thermotogati</taxon>
        <taxon>Thermotogota</taxon>
        <taxon>Thermotogae</taxon>
        <taxon>Kosmotogales</taxon>
        <taxon>Kosmotogaceae</taxon>
        <taxon>Mesotoga</taxon>
    </lineage>
</organism>
<feature type="transmembrane region" description="Helical" evidence="8">
    <location>
        <begin position="593"/>
        <end position="609"/>
    </location>
</feature>
<evidence type="ECO:0000256" key="6">
    <source>
        <dbReference type="ARBA" id="ARBA00023136"/>
    </source>
</evidence>
<evidence type="ECO:0000256" key="5">
    <source>
        <dbReference type="ARBA" id="ARBA00023002"/>
    </source>
</evidence>
<keyword evidence="6 8" id="KW-0472">Membrane</keyword>
<gene>
    <name evidence="10" type="ORF">MESINF_0837</name>
</gene>
<dbReference type="PRINTS" id="PR01437">
    <property type="entry name" value="NUOXDRDTASE4"/>
</dbReference>
<feature type="transmembrane region" description="Helical" evidence="8">
    <location>
        <begin position="499"/>
        <end position="518"/>
    </location>
</feature>
<evidence type="ECO:0000256" key="1">
    <source>
        <dbReference type="ARBA" id="ARBA00004651"/>
    </source>
</evidence>
<feature type="transmembrane region" description="Helical" evidence="8">
    <location>
        <begin position="122"/>
        <end position="139"/>
    </location>
</feature>
<dbReference type="GO" id="GO:0042773">
    <property type="term" value="P:ATP synthesis coupled electron transport"/>
    <property type="evidence" value="ECO:0007669"/>
    <property type="project" value="InterPro"/>
</dbReference>
<proteinExistence type="predicted"/>
<dbReference type="EMBL" id="LS974202">
    <property type="protein sequence ID" value="SSC12286.1"/>
    <property type="molecule type" value="Genomic_DNA"/>
</dbReference>
<feature type="transmembrane region" description="Helical" evidence="8">
    <location>
        <begin position="194"/>
        <end position="217"/>
    </location>
</feature>
<feature type="transmembrane region" description="Helical" evidence="8">
    <location>
        <begin position="28"/>
        <end position="45"/>
    </location>
</feature>
<feature type="transmembrane region" description="Helical" evidence="8">
    <location>
        <begin position="238"/>
        <end position="257"/>
    </location>
</feature>
<feature type="transmembrane region" description="Helical" evidence="8">
    <location>
        <begin position="401"/>
        <end position="421"/>
    </location>
</feature>
<feature type="transmembrane region" description="Helical" evidence="8">
    <location>
        <begin position="328"/>
        <end position="348"/>
    </location>
</feature>
<feature type="transmembrane region" description="Helical" evidence="8">
    <location>
        <begin position="100"/>
        <end position="116"/>
    </location>
</feature>
<feature type="transmembrane region" description="Helical" evidence="8">
    <location>
        <begin position="442"/>
        <end position="463"/>
    </location>
</feature>
<dbReference type="Proteomes" id="UP000250796">
    <property type="component" value="Chromosome MESINF"/>
</dbReference>
<dbReference type="RefSeq" id="WP_169698643.1">
    <property type="nucleotide sequence ID" value="NZ_LS974202.1"/>
</dbReference>
<keyword evidence="11" id="KW-1185">Reference proteome</keyword>
<dbReference type="AlphaFoldDB" id="A0A7Z7PMW3"/>
<evidence type="ECO:0000256" key="7">
    <source>
        <dbReference type="RuleBase" id="RU000320"/>
    </source>
</evidence>
<keyword evidence="10" id="KW-0830">Ubiquinone</keyword>
<keyword evidence="5" id="KW-0560">Oxidoreductase</keyword>
<evidence type="ECO:0000313" key="10">
    <source>
        <dbReference type="EMBL" id="SSC12286.1"/>
    </source>
</evidence>
<sequence length="610" mass="67129">MSILTLLVASLLATPILYLIAKFNTKIAYGAYAVLQVFSFIYVFFTGRSNVSYEVIGITERLNFNFGITPTNWFFASIVLLIISMSAIFMFPLKKSPVKIFLLGLVSAGTLGAVFSQDFLTLMIFWEISTWASLILIIQDKEKSLKEAIKYVAIASIGTYSMLFAIFYMLDKLGSIEFSTVAARIGGATAEVQLVILISLGVMVLAKMGVFPLHIWLRGSHSSAPDEFSPILSGALTKIGAFLLFIITSALPSFMIFSKLPVFNGIPVVNYAFALLGGISIVVGTVMAIRMEDAKELIAFSTVSNSGYIVMALSIGGTYATAGGLMHVLNHAMASAAMFMAIAAVAYRTGTTKMHEMGGLILKMPVTFATYLVAIISIAGIPPTSGFVSKWLIYQQLVQNGLPFLAFAAFFGSIGSFMYVFKPLAGIFLGQLKPRHRNLKEVPFVMVVPMTILTLLTVFWGILPSNAIKTINAVTASVGINAVEVTFSRIVALTGEWDSILVTTVFAIGFFISLFIFMRAKKARQVDLMDNYTAGDFLYTSELYHFSYRMYRPFDRLFEKWPSMEDWLSSLSDKIKELGALLKAIFYPANPQLYIGLAIVAIIGTFWWLR</sequence>
<dbReference type="InterPro" id="IPR001750">
    <property type="entry name" value="ND/Mrp_TM"/>
</dbReference>
<evidence type="ECO:0000259" key="9">
    <source>
        <dbReference type="Pfam" id="PF00361"/>
    </source>
</evidence>
<feature type="transmembrane region" description="Helical" evidence="8">
    <location>
        <begin position="151"/>
        <end position="170"/>
    </location>
</feature>
<keyword evidence="2" id="KW-1003">Cell membrane</keyword>
<evidence type="ECO:0000256" key="4">
    <source>
        <dbReference type="ARBA" id="ARBA00022989"/>
    </source>
</evidence>
<dbReference type="NCBIfam" id="NF006419">
    <property type="entry name" value="PRK08668.1"/>
    <property type="match status" value="1"/>
</dbReference>
<dbReference type="InterPro" id="IPR003918">
    <property type="entry name" value="NADH_UbQ_OxRdtase"/>
</dbReference>
<dbReference type="PANTHER" id="PTHR42682:SF3">
    <property type="entry name" value="FORMATE HYDROGENLYASE SUBUNIT 3-RELATED"/>
    <property type="match status" value="1"/>
</dbReference>
<feature type="transmembrane region" description="Helical" evidence="8">
    <location>
        <begin position="73"/>
        <end position="93"/>
    </location>
</feature>
<protein>
    <submittedName>
        <fullName evidence="10">NADH/Ubiquinone/plastoquinone (Complex I)</fullName>
    </submittedName>
</protein>
<keyword evidence="4 8" id="KW-1133">Transmembrane helix</keyword>
<evidence type="ECO:0000313" key="11">
    <source>
        <dbReference type="Proteomes" id="UP000250796"/>
    </source>
</evidence>
<evidence type="ECO:0000256" key="3">
    <source>
        <dbReference type="ARBA" id="ARBA00022692"/>
    </source>
</evidence>
<feature type="transmembrane region" description="Helical" evidence="8">
    <location>
        <begin position="360"/>
        <end position="381"/>
    </location>
</feature>
<reference evidence="10 11" key="1">
    <citation type="submission" date="2017-01" db="EMBL/GenBank/DDBJ databases">
        <authorList>
            <person name="Erauso G."/>
        </authorList>
    </citation>
    <scope>NUCLEOTIDE SEQUENCE [LARGE SCALE GENOMIC DNA]</scope>
    <source>
        <strain evidence="10">MESINF1</strain>
    </source>
</reference>
<dbReference type="KEGG" id="minf:MESINF_0837"/>
<name>A0A7Z7PMW3_9BACT</name>
<dbReference type="GO" id="GO:0016491">
    <property type="term" value="F:oxidoreductase activity"/>
    <property type="evidence" value="ECO:0007669"/>
    <property type="project" value="UniProtKB-KW"/>
</dbReference>
<keyword evidence="3 7" id="KW-0812">Transmembrane</keyword>
<dbReference type="Pfam" id="PF00361">
    <property type="entry name" value="Proton_antipo_M"/>
    <property type="match status" value="1"/>
</dbReference>
<feature type="transmembrane region" description="Helical" evidence="8">
    <location>
        <begin position="6"/>
        <end position="21"/>
    </location>
</feature>
<accession>A0A7Z7PMW3</accession>
<dbReference type="PANTHER" id="PTHR42682">
    <property type="entry name" value="HYDROGENASE-4 COMPONENT F"/>
    <property type="match status" value="1"/>
</dbReference>